<evidence type="ECO:0000256" key="2">
    <source>
        <dbReference type="ARBA" id="ARBA00022692"/>
    </source>
</evidence>
<proteinExistence type="inferred from homology"/>
<dbReference type="eggNOG" id="COG0395">
    <property type="taxonomic scope" value="Bacteria"/>
</dbReference>
<feature type="transmembrane region" description="Helical" evidence="5">
    <location>
        <begin position="85"/>
        <end position="104"/>
    </location>
</feature>
<dbReference type="PANTHER" id="PTHR43879:SF1">
    <property type="entry name" value="GLUCOSE IMPORT SYSTEM PERMEASE PROTEIN GLCU"/>
    <property type="match status" value="1"/>
</dbReference>
<keyword evidence="4 5" id="KW-0472">Membrane</keyword>
<sequence length="286" mass="31123">MTTVPTTGSATPGTRRLNASRPLLYLGLALAALFFLLPVYLLVITALKSPQFISLDTTWQWPRTLNWASFADAWTKVSGGLRNSLVLAVSATAISALLGSLNGYVLSKWAFRGSNLIFALMLFGMFIPYQAVLIPLFQFIKSIGLYGSVWGLVFVHVVYGLPITTLIFRNYYAEVPDALMEAARIDGAGFWGIYRSVIFPLSVPGFVVVIIWQFTQAWNEFLFGVTLTNPASQPITVALAQLAGGQAVSWNLPMAGAILTAIPTLLVYMVLGRYFVRGLLAGSVKG</sequence>
<keyword evidence="7" id="KW-0762">Sugar transport</keyword>
<evidence type="ECO:0000256" key="3">
    <source>
        <dbReference type="ARBA" id="ARBA00022989"/>
    </source>
</evidence>
<comment type="subcellular location">
    <subcellularLocation>
        <location evidence="5">Cell membrane</location>
        <topology evidence="5">Multi-pass membrane protein</topology>
    </subcellularLocation>
    <subcellularLocation>
        <location evidence="1">Membrane</location>
        <topology evidence="1">Multi-pass membrane protein</topology>
    </subcellularLocation>
</comment>
<dbReference type="RefSeq" id="WP_015236898.1">
    <property type="nucleotide sequence ID" value="NC_019793.1"/>
</dbReference>
<gene>
    <name evidence="7" type="ordered locus">Deipe_3155</name>
</gene>
<dbReference type="CDD" id="cd06261">
    <property type="entry name" value="TM_PBP2"/>
    <property type="match status" value="1"/>
</dbReference>
<name>L0A6H8_DEIPD</name>
<feature type="transmembrane region" description="Helical" evidence="5">
    <location>
        <begin position="149"/>
        <end position="172"/>
    </location>
</feature>
<dbReference type="EMBL" id="CP003382">
    <property type="protein sequence ID" value="AFZ68600.1"/>
    <property type="molecule type" value="Genomic_DNA"/>
</dbReference>
<feature type="transmembrane region" description="Helical" evidence="5">
    <location>
        <begin position="254"/>
        <end position="276"/>
    </location>
</feature>
<dbReference type="PATRIC" id="fig|937777.3.peg.3168"/>
<keyword evidence="5" id="KW-0813">Transport</keyword>
<evidence type="ECO:0000313" key="7">
    <source>
        <dbReference type="EMBL" id="AFZ68600.1"/>
    </source>
</evidence>
<dbReference type="GO" id="GO:0055085">
    <property type="term" value="P:transmembrane transport"/>
    <property type="evidence" value="ECO:0007669"/>
    <property type="project" value="InterPro"/>
</dbReference>
<evidence type="ECO:0000256" key="5">
    <source>
        <dbReference type="RuleBase" id="RU363032"/>
    </source>
</evidence>
<evidence type="ECO:0000259" key="6">
    <source>
        <dbReference type="PROSITE" id="PS50928"/>
    </source>
</evidence>
<dbReference type="STRING" id="937777.Deipe_3155"/>
<evidence type="ECO:0000256" key="4">
    <source>
        <dbReference type="ARBA" id="ARBA00023136"/>
    </source>
</evidence>
<feature type="domain" description="ABC transmembrane type-1" evidence="6">
    <location>
        <begin position="81"/>
        <end position="271"/>
    </location>
</feature>
<dbReference type="GO" id="GO:0005886">
    <property type="term" value="C:plasma membrane"/>
    <property type="evidence" value="ECO:0007669"/>
    <property type="project" value="UniProtKB-SubCell"/>
</dbReference>
<feature type="transmembrane region" description="Helical" evidence="5">
    <location>
        <begin position="193"/>
        <end position="214"/>
    </location>
</feature>
<evidence type="ECO:0000256" key="1">
    <source>
        <dbReference type="ARBA" id="ARBA00004141"/>
    </source>
</evidence>
<feature type="transmembrane region" description="Helical" evidence="5">
    <location>
        <begin position="23"/>
        <end position="47"/>
    </location>
</feature>
<accession>L0A6H8</accession>
<keyword evidence="2 5" id="KW-0812">Transmembrane</keyword>
<dbReference type="Pfam" id="PF00528">
    <property type="entry name" value="BPD_transp_1"/>
    <property type="match status" value="1"/>
</dbReference>
<dbReference type="HOGENOM" id="CLU_016047_1_2_0"/>
<comment type="similarity">
    <text evidence="5">Belongs to the binding-protein-dependent transport system permease family.</text>
</comment>
<dbReference type="SUPFAM" id="SSF161098">
    <property type="entry name" value="MetI-like"/>
    <property type="match status" value="1"/>
</dbReference>
<dbReference type="InterPro" id="IPR035906">
    <property type="entry name" value="MetI-like_sf"/>
</dbReference>
<keyword evidence="8" id="KW-1185">Reference proteome</keyword>
<dbReference type="KEGG" id="dpd:Deipe_3155"/>
<reference evidence="8" key="1">
    <citation type="submission" date="2012-03" db="EMBL/GenBank/DDBJ databases">
        <title>Complete sequence of chromosome of Deinococcus peraridilitoris DSM 19664.</title>
        <authorList>
            <person name="Lucas S."/>
            <person name="Copeland A."/>
            <person name="Lapidus A."/>
            <person name="Glavina del Rio T."/>
            <person name="Dalin E."/>
            <person name="Tice H."/>
            <person name="Bruce D."/>
            <person name="Goodwin L."/>
            <person name="Pitluck S."/>
            <person name="Peters L."/>
            <person name="Mikhailova N."/>
            <person name="Lu M."/>
            <person name="Kyrpides N."/>
            <person name="Mavromatis K."/>
            <person name="Ivanova N."/>
            <person name="Brettin T."/>
            <person name="Detter J.C."/>
            <person name="Han C."/>
            <person name="Larimer F."/>
            <person name="Land M."/>
            <person name="Hauser L."/>
            <person name="Markowitz V."/>
            <person name="Cheng J.-F."/>
            <person name="Hugenholtz P."/>
            <person name="Woyke T."/>
            <person name="Wu D."/>
            <person name="Pukall R."/>
            <person name="Steenblock K."/>
            <person name="Brambilla E."/>
            <person name="Klenk H.-P."/>
            <person name="Eisen J.A."/>
        </authorList>
    </citation>
    <scope>NUCLEOTIDE SEQUENCE [LARGE SCALE GENOMIC DNA]</scope>
    <source>
        <strain evidence="8">DSM 19664 / LMG 22246 / CIP 109416 / KR-200</strain>
    </source>
</reference>
<protein>
    <submittedName>
        <fullName evidence="7">ABC-type sugar transport system, permease component</fullName>
    </submittedName>
</protein>
<dbReference type="AlphaFoldDB" id="L0A6H8"/>
<dbReference type="PROSITE" id="PS50928">
    <property type="entry name" value="ABC_TM1"/>
    <property type="match status" value="1"/>
</dbReference>
<feature type="transmembrane region" description="Helical" evidence="5">
    <location>
        <begin position="116"/>
        <end position="137"/>
    </location>
</feature>
<evidence type="ECO:0000313" key="8">
    <source>
        <dbReference type="Proteomes" id="UP000010467"/>
    </source>
</evidence>
<dbReference type="Proteomes" id="UP000010467">
    <property type="component" value="Chromosome"/>
</dbReference>
<keyword evidence="3 5" id="KW-1133">Transmembrane helix</keyword>
<dbReference type="PANTHER" id="PTHR43879">
    <property type="entry name" value="ABC TRANSPORTER PERMEASE PROTEIN"/>
    <property type="match status" value="1"/>
</dbReference>
<dbReference type="Gene3D" id="1.10.3720.10">
    <property type="entry name" value="MetI-like"/>
    <property type="match status" value="1"/>
</dbReference>
<dbReference type="InterPro" id="IPR000515">
    <property type="entry name" value="MetI-like"/>
</dbReference>
<organism evidence="7 8">
    <name type="scientific">Deinococcus peraridilitoris (strain DSM 19664 / LMG 22246 / CIP 109416 / KR-200)</name>
    <dbReference type="NCBI Taxonomy" id="937777"/>
    <lineage>
        <taxon>Bacteria</taxon>
        <taxon>Thermotogati</taxon>
        <taxon>Deinococcota</taxon>
        <taxon>Deinococci</taxon>
        <taxon>Deinococcales</taxon>
        <taxon>Deinococcaceae</taxon>
        <taxon>Deinococcus</taxon>
    </lineage>
</organism>